<organism evidence="1 2">
    <name type="scientific">Panagrellus redivivus</name>
    <name type="common">Microworm</name>
    <dbReference type="NCBI Taxonomy" id="6233"/>
    <lineage>
        <taxon>Eukaryota</taxon>
        <taxon>Metazoa</taxon>
        <taxon>Ecdysozoa</taxon>
        <taxon>Nematoda</taxon>
        <taxon>Chromadorea</taxon>
        <taxon>Rhabditida</taxon>
        <taxon>Tylenchina</taxon>
        <taxon>Panagrolaimomorpha</taxon>
        <taxon>Panagrolaimoidea</taxon>
        <taxon>Panagrolaimidae</taxon>
        <taxon>Panagrellus</taxon>
    </lineage>
</organism>
<sequence>MPPEKAVLFHDSTNYITIHTRTSIFQPVKGAATPEKCVEELVKTFPPSSIDATYILPGRSSYDVIKRTVAAFKNANYPNIHLIDNDSYWATSILHGADFEYSEGETILCYTHAGVGEFPEAGVPMVLKKVDDLFQFVDHIGETIYDILYYYPEIKKVIIHADDRSIAWDKVFAEKTIKFARLEGIQHEYVFNNYRRVKQITGIKMLINDGKKTQPLDLYHELVPMTKTVELLLPPERNTVTVWISHQTKKYVEDSSHTFTTIRGCMTKVAVTVFIDETIILPEITFKVIAYIPQVMTEIAFDSDCVKYSGNLIKADSQKNIAASCATSDDVFAAFESLPTTDHHVGIIVNYRKKFDMTVHKAIMSLVPEHSNVWIVPLHTALNVDLRHSATKVNDDEIVAVWYYCTNSDVFYVKKCKDQSLDMAEKVDEKAVKKVIIITKNAISKTVSQTVQKRFPFATIFNSNRETLPPNAHYEVAWDLLRNRRSEKYNMAPYSLGIRLLITLNDATVNIDKEKDYDISSWKKILPVGKTGGVVTVDMKHYALEDPVRLHEIKVESSKSSREAVIRLGVSHQFVAEVDVTLQKINSKNTAKNNHVIYTTFICANGYSFEAIFQDHFDSPAITFNKFELMVTHIAKLAPLSSVVAVIDFISNYLSLAEGKNHRDLLVAAGFNKIVPWDMFQLPLEECRITEHYDHGECMAIITSSLKKLFIRQNKKMKCLTDIEFQQEKEILDKFKVHTVTVDLLQILDSSYLTILPRYPLRYPIQAPYITELWNSYWAIAKGKNVVMDNASLEFMIEGIRRTEYKTGMVTLPHEFTIEIDVEAADNIKVLANCLHTFASKSPFHIATFNTTTLHDRVISVTIIVEDIYNVTAKFKAFASGHKKRVITRIVLMRQLETGIDRQTFSRGDKASVSDFALPSMLVALETYAHPELSAVIFITSGQNLNKYGRYVELARRFRFADIQICHEAVIETNRLLYGSDIDAEVGETMFIMNSSKYLKNFNKSYVIRKEVNRFKLLKSETDTIENLRKKFPGVTRITYEGLNPINDDASNSPLHSYLFARVDGTLRQTAVDDIDVKETVVSVPKSTLPKTMDRINFIIKFGNTEAIYTLKRSSFQNVLLNVGGVTKIEISSKKPDSNLSFAFPSHDFLAVDERKIALKLNVDDSLIATIKCYTTNIVFELTPDNRLIVYSNILDMLLIAEYPAYVSLRHSIPRFGHDAVEDMSSHPERVAYDLPYMMSNQFDSKYPKREWKFKPMICFDPWPYNNRVTPIQLLTMLLKDVFIKEQRNIPEIVDTVYLLVPLDFDLDPRQTDEIADDLKVKVIVDRINNVIPQEKSRCTVM</sequence>
<reference evidence="1" key="1">
    <citation type="journal article" date="2013" name="Genetics">
        <title>The draft genome and transcriptome of Panagrellus redivivus are shaped by the harsh demands of a free-living lifestyle.</title>
        <authorList>
            <person name="Srinivasan J."/>
            <person name="Dillman A.R."/>
            <person name="Macchietto M.G."/>
            <person name="Heikkinen L."/>
            <person name="Lakso M."/>
            <person name="Fracchia K.M."/>
            <person name="Antoshechkin I."/>
            <person name="Mortazavi A."/>
            <person name="Wong G."/>
            <person name="Sternberg P.W."/>
        </authorList>
    </citation>
    <scope>NUCLEOTIDE SEQUENCE [LARGE SCALE GENOMIC DNA]</scope>
    <source>
        <strain evidence="1">MT8872</strain>
    </source>
</reference>
<evidence type="ECO:0000313" key="1">
    <source>
        <dbReference type="Proteomes" id="UP000492821"/>
    </source>
</evidence>
<dbReference type="Proteomes" id="UP000492821">
    <property type="component" value="Unassembled WGS sequence"/>
</dbReference>
<proteinExistence type="predicted"/>
<keyword evidence="1" id="KW-1185">Reference proteome</keyword>
<evidence type="ECO:0000313" key="2">
    <source>
        <dbReference type="WBParaSite" id="Pan_g14385.t1"/>
    </source>
</evidence>
<name>A0A7E4UYP2_PANRE</name>
<protein>
    <submittedName>
        <fullName evidence="2">Glycos_transf_1 domain-containing protein</fullName>
    </submittedName>
</protein>
<reference evidence="2" key="2">
    <citation type="submission" date="2020-10" db="UniProtKB">
        <authorList>
            <consortium name="WormBaseParasite"/>
        </authorList>
    </citation>
    <scope>IDENTIFICATION</scope>
</reference>
<dbReference type="WBParaSite" id="Pan_g14385.t1">
    <property type="protein sequence ID" value="Pan_g14385.t1"/>
    <property type="gene ID" value="Pan_g14385"/>
</dbReference>
<accession>A0A7E4UYP2</accession>